<dbReference type="Pfam" id="PF01638">
    <property type="entry name" value="HxlR"/>
    <property type="match status" value="1"/>
</dbReference>
<evidence type="ECO:0000313" key="5">
    <source>
        <dbReference type="EMBL" id="MBP1891294.1"/>
    </source>
</evidence>
<dbReference type="Proteomes" id="UP000706926">
    <property type="component" value="Unassembled WGS sequence"/>
</dbReference>
<sequence>MPYEDEVYGCPADVGLQMISGKWKPRILYELFQGTRRFGELQRAIPDVSRHVLTVHLRELEHGGIVSRTVYAEVPPKVEYTMTEYGRSFEPVLEALVHLGEAYIASRKDEHES</sequence>
<gene>
    <name evidence="5" type="ORF">J2Z18_000363</name>
</gene>
<dbReference type="PANTHER" id="PTHR33204:SF29">
    <property type="entry name" value="TRANSCRIPTIONAL REGULATOR"/>
    <property type="match status" value="1"/>
</dbReference>
<dbReference type="RefSeq" id="WP_007129011.1">
    <property type="nucleotide sequence ID" value="NZ_CP139098.1"/>
</dbReference>
<dbReference type="Gene3D" id="1.10.10.10">
    <property type="entry name" value="Winged helix-like DNA-binding domain superfamily/Winged helix DNA-binding domain"/>
    <property type="match status" value="1"/>
</dbReference>
<organism evidence="5 6">
    <name type="scientific">Paenibacillus lactis</name>
    <dbReference type="NCBI Taxonomy" id="228574"/>
    <lineage>
        <taxon>Bacteria</taxon>
        <taxon>Bacillati</taxon>
        <taxon>Bacillota</taxon>
        <taxon>Bacilli</taxon>
        <taxon>Bacillales</taxon>
        <taxon>Paenibacillaceae</taxon>
        <taxon>Paenibacillus</taxon>
    </lineage>
</organism>
<dbReference type="PROSITE" id="PS51118">
    <property type="entry name" value="HTH_HXLR"/>
    <property type="match status" value="1"/>
</dbReference>
<keyword evidence="6" id="KW-1185">Reference proteome</keyword>
<name>A0ABS4F4W4_9BACL</name>
<dbReference type="GeneID" id="95402418"/>
<accession>A0ABS4F4W4</accession>
<dbReference type="InterPro" id="IPR036390">
    <property type="entry name" value="WH_DNA-bd_sf"/>
</dbReference>
<dbReference type="EMBL" id="JAGGKI010000001">
    <property type="protein sequence ID" value="MBP1891294.1"/>
    <property type="molecule type" value="Genomic_DNA"/>
</dbReference>
<dbReference type="SUPFAM" id="SSF46785">
    <property type="entry name" value="Winged helix' DNA-binding domain"/>
    <property type="match status" value="1"/>
</dbReference>
<protein>
    <submittedName>
        <fullName evidence="5">DNA-binding HxlR family transcriptional regulator</fullName>
    </submittedName>
</protein>
<keyword evidence="1" id="KW-0805">Transcription regulation</keyword>
<comment type="caution">
    <text evidence="5">The sequence shown here is derived from an EMBL/GenBank/DDBJ whole genome shotgun (WGS) entry which is preliminary data.</text>
</comment>
<evidence type="ECO:0000256" key="2">
    <source>
        <dbReference type="ARBA" id="ARBA00023125"/>
    </source>
</evidence>
<evidence type="ECO:0000259" key="4">
    <source>
        <dbReference type="PROSITE" id="PS51118"/>
    </source>
</evidence>
<dbReference type="InterPro" id="IPR002577">
    <property type="entry name" value="HTH_HxlR"/>
</dbReference>
<dbReference type="PANTHER" id="PTHR33204">
    <property type="entry name" value="TRANSCRIPTIONAL REGULATOR, MARR FAMILY"/>
    <property type="match status" value="1"/>
</dbReference>
<keyword evidence="3" id="KW-0804">Transcription</keyword>
<dbReference type="GO" id="GO:0003677">
    <property type="term" value="F:DNA binding"/>
    <property type="evidence" value="ECO:0007669"/>
    <property type="project" value="UniProtKB-KW"/>
</dbReference>
<keyword evidence="2 5" id="KW-0238">DNA-binding</keyword>
<feature type="domain" description="HTH hxlR-type" evidence="4">
    <location>
        <begin position="10"/>
        <end position="108"/>
    </location>
</feature>
<evidence type="ECO:0000256" key="3">
    <source>
        <dbReference type="ARBA" id="ARBA00023163"/>
    </source>
</evidence>
<proteinExistence type="predicted"/>
<reference evidence="5 6" key="1">
    <citation type="submission" date="2021-03" db="EMBL/GenBank/DDBJ databases">
        <title>Genomic Encyclopedia of Type Strains, Phase IV (KMG-IV): sequencing the most valuable type-strain genomes for metagenomic binning, comparative biology and taxonomic classification.</title>
        <authorList>
            <person name="Goeker M."/>
        </authorList>
    </citation>
    <scope>NUCLEOTIDE SEQUENCE [LARGE SCALE GENOMIC DNA]</scope>
    <source>
        <strain evidence="5 6">DSM 15596</strain>
    </source>
</reference>
<dbReference type="InterPro" id="IPR036388">
    <property type="entry name" value="WH-like_DNA-bd_sf"/>
</dbReference>
<evidence type="ECO:0000256" key="1">
    <source>
        <dbReference type="ARBA" id="ARBA00023015"/>
    </source>
</evidence>
<evidence type="ECO:0000313" key="6">
    <source>
        <dbReference type="Proteomes" id="UP000706926"/>
    </source>
</evidence>